<evidence type="ECO:0000313" key="2">
    <source>
        <dbReference type="Proteomes" id="UP000306441"/>
    </source>
</evidence>
<dbReference type="RefSeq" id="WP_136355973.1">
    <property type="nucleotide sequence ID" value="NZ_SSNY01000004.1"/>
</dbReference>
<proteinExistence type="predicted"/>
<evidence type="ECO:0000313" key="1">
    <source>
        <dbReference type="EMBL" id="THF57722.1"/>
    </source>
</evidence>
<reference evidence="1 2" key="1">
    <citation type="submission" date="2019-04" db="EMBL/GenBank/DDBJ databases">
        <title>Mesorhizobium composti sp. nov., isolated from compost.</title>
        <authorList>
            <person name="Lin S.-Y."/>
            <person name="Hameed A."/>
            <person name="Hsieh Y.-T."/>
            <person name="Young C.-C."/>
        </authorList>
    </citation>
    <scope>NUCLEOTIDE SEQUENCE [LARGE SCALE GENOMIC DNA]</scope>
    <source>
        <strain evidence="1 2">CC-YTH430</strain>
    </source>
</reference>
<dbReference type="EMBL" id="SSNY01000004">
    <property type="protein sequence ID" value="THF57722.1"/>
    <property type="molecule type" value="Genomic_DNA"/>
</dbReference>
<dbReference type="InterPro" id="IPR026988">
    <property type="entry name" value="YaaC-like"/>
</dbReference>
<organism evidence="1 2">
    <name type="scientific">Ollibium composti</name>
    <dbReference type="NCBI Taxonomy" id="2675109"/>
    <lineage>
        <taxon>Bacteria</taxon>
        <taxon>Pseudomonadati</taxon>
        <taxon>Pseudomonadota</taxon>
        <taxon>Alphaproteobacteria</taxon>
        <taxon>Hyphomicrobiales</taxon>
        <taxon>Phyllobacteriaceae</taxon>
        <taxon>Ollibium</taxon>
    </lineage>
</organism>
<name>A0ABY2Q7J4_9HYPH</name>
<dbReference type="Proteomes" id="UP000306441">
    <property type="component" value="Unassembled WGS sequence"/>
</dbReference>
<sequence>MPAPELRYKNRSVYFRKSVTSPLFSSESVLTRDTFEFVDLWLARNCKEALPFWRQAEAYHKASRDLPPVSAPLTSYYCFLNCVKSLLIVKKKTFTDRHGVAGEWDPASKRTLSNEIITIQGAGILSSLSDYLGETNLPKEFSLLDALGNIPYIHRAFRHTFRSKPEVFIPLNNLVYRKHPTDAYIWFSAEIRGRFSDPRSLRTLPSSFEVDNGYEDRCVVRSKKRYKWFRHGDNQQQKDKAIRNLAALHRRMRREISFISAPMDLWYLKRPVAGATIIPRSNLVLTLAVMHRLSELSRYDPAGLSQYLDGKVNWLISEFIRLSPYQFVDEIACELTGLEMRMPGVRPN</sequence>
<dbReference type="Pfam" id="PF14175">
    <property type="entry name" value="YaaC"/>
    <property type="match status" value="1"/>
</dbReference>
<gene>
    <name evidence="1" type="ORF">E6C48_08195</name>
</gene>
<accession>A0ABY2Q7J4</accession>
<comment type="caution">
    <text evidence="1">The sequence shown here is derived from an EMBL/GenBank/DDBJ whole genome shotgun (WGS) entry which is preliminary data.</text>
</comment>
<keyword evidence="2" id="KW-1185">Reference proteome</keyword>
<protein>
    <submittedName>
        <fullName evidence="1">Uncharacterized protein</fullName>
    </submittedName>
</protein>